<evidence type="ECO:0000259" key="2">
    <source>
        <dbReference type="PROSITE" id="PS52001"/>
    </source>
</evidence>
<comment type="caution">
    <text evidence="3">The sequence shown here is derived from an EMBL/GenBank/DDBJ whole genome shotgun (WGS) entry which is preliminary data.</text>
</comment>
<organism evidence="3 4">
    <name type="scientific">Patella caerulea</name>
    <name type="common">Rayed Mediterranean limpet</name>
    <dbReference type="NCBI Taxonomy" id="87958"/>
    <lineage>
        <taxon>Eukaryota</taxon>
        <taxon>Metazoa</taxon>
        <taxon>Spiralia</taxon>
        <taxon>Lophotrochozoa</taxon>
        <taxon>Mollusca</taxon>
        <taxon>Gastropoda</taxon>
        <taxon>Patellogastropoda</taxon>
        <taxon>Patelloidea</taxon>
        <taxon>Patellidae</taxon>
        <taxon>Patella</taxon>
    </lineage>
</organism>
<dbReference type="InterPro" id="IPR039683">
    <property type="entry name" value="Lsm12-like"/>
</dbReference>
<name>A0AAN8G9Z3_PATCE</name>
<dbReference type="InterPro" id="IPR047574">
    <property type="entry name" value="AD"/>
</dbReference>
<gene>
    <name evidence="3" type="ORF">SNE40_023335</name>
</gene>
<dbReference type="InterPro" id="IPR048478">
    <property type="entry name" value="LSM12_LSM"/>
</dbReference>
<dbReference type="SMART" id="SM00995">
    <property type="entry name" value="AD"/>
    <property type="match status" value="1"/>
</dbReference>
<dbReference type="Proteomes" id="UP001347796">
    <property type="component" value="Unassembled WGS sequence"/>
</dbReference>
<accession>A0AAN8G9Z3</accession>
<evidence type="ECO:0000256" key="1">
    <source>
        <dbReference type="SAM" id="MobiDB-lite"/>
    </source>
</evidence>
<protein>
    <recommendedName>
        <fullName evidence="2">AD domain-containing protein</fullName>
    </recommendedName>
</protein>
<proteinExistence type="predicted"/>
<feature type="compositionally biased region" description="Low complexity" evidence="1">
    <location>
        <begin position="180"/>
        <end position="195"/>
    </location>
</feature>
<evidence type="ECO:0000313" key="4">
    <source>
        <dbReference type="Proteomes" id="UP001347796"/>
    </source>
</evidence>
<dbReference type="InterPro" id="IPR019181">
    <property type="entry name" value="LSM12_ABD"/>
</dbReference>
<feature type="domain" description="AD" evidence="2">
    <location>
        <begin position="83"/>
        <end position="176"/>
    </location>
</feature>
<dbReference type="Pfam" id="PF21166">
    <property type="entry name" value="LSM12_LSM"/>
    <property type="match status" value="1"/>
</dbReference>
<dbReference type="PROSITE" id="PS52001">
    <property type="entry name" value="AD"/>
    <property type="match status" value="1"/>
</dbReference>
<dbReference type="PANTHER" id="PTHR13542">
    <property type="entry name" value="LSM12 HOMOLOG"/>
    <property type="match status" value="1"/>
</dbReference>
<reference evidence="3 4" key="1">
    <citation type="submission" date="2024-01" db="EMBL/GenBank/DDBJ databases">
        <title>The genome of the rayed Mediterranean limpet Patella caerulea (Linnaeus, 1758).</title>
        <authorList>
            <person name="Anh-Thu Weber A."/>
            <person name="Halstead-Nussloch G."/>
        </authorList>
    </citation>
    <scope>NUCLEOTIDE SEQUENCE [LARGE SCALE GENOMIC DNA]</scope>
    <source>
        <strain evidence="3">AATW-2023a</strain>
        <tissue evidence="3">Whole specimen</tissue>
    </source>
</reference>
<sequence>MRLDMAAGDYFNIGSKVSLTTCHNTEVNGEVIAFDIASRVLALKVPAASGKHNLFDVRLINLQLVSNIQVTQEAPDVEPPQLTTLNMARINSRMRQTREQKRRQLEYVGENVSPEGQNLFYAIVKTINEVKWEQKTIVVMDEVSIEPPYRLEDCKGKGQMLDHVKKIVRKHLSDGECRKSASPTPALSSSPASLT</sequence>
<dbReference type="AlphaFoldDB" id="A0AAN8G9Z3"/>
<dbReference type="EMBL" id="JAZGQO010000021">
    <property type="protein sequence ID" value="KAK6166701.1"/>
    <property type="molecule type" value="Genomic_DNA"/>
</dbReference>
<evidence type="ECO:0000313" key="3">
    <source>
        <dbReference type="EMBL" id="KAK6166701.1"/>
    </source>
</evidence>
<keyword evidence="4" id="KW-1185">Reference proteome</keyword>
<feature type="region of interest" description="Disordered" evidence="1">
    <location>
        <begin position="175"/>
        <end position="195"/>
    </location>
</feature>
<dbReference type="Pfam" id="PF09793">
    <property type="entry name" value="AD"/>
    <property type="match status" value="1"/>
</dbReference>